<sequence>MAISLNVSHPIDAKDRQILDLVQRDAKLAQAEIARRVGLSTASVNERLRKLEAASLIRRYVALVDPRGVGVSVTAFVEVFIEHPRFESGFIDQVRKLHEVQECHHITGEFSLLLKIRVRDMESLQHLLIHRLNALEGVRQTRTVVVLSTSKEECYVPTGATGEPT</sequence>
<dbReference type="GO" id="GO:0043565">
    <property type="term" value="F:sequence-specific DNA binding"/>
    <property type="evidence" value="ECO:0007669"/>
    <property type="project" value="InterPro"/>
</dbReference>
<dbReference type="InterPro" id="IPR011991">
    <property type="entry name" value="ArsR-like_HTH"/>
</dbReference>
<keyword evidence="2" id="KW-0238">DNA-binding</keyword>
<evidence type="ECO:0000259" key="4">
    <source>
        <dbReference type="PROSITE" id="PS50956"/>
    </source>
</evidence>
<dbReference type="GO" id="GO:0043200">
    <property type="term" value="P:response to amino acid"/>
    <property type="evidence" value="ECO:0007669"/>
    <property type="project" value="TreeGrafter"/>
</dbReference>
<dbReference type="PANTHER" id="PTHR30154">
    <property type="entry name" value="LEUCINE-RESPONSIVE REGULATORY PROTEIN"/>
    <property type="match status" value="1"/>
</dbReference>
<evidence type="ECO:0000256" key="3">
    <source>
        <dbReference type="ARBA" id="ARBA00023163"/>
    </source>
</evidence>
<dbReference type="Gene3D" id="3.30.70.920">
    <property type="match status" value="1"/>
</dbReference>
<dbReference type="InterPro" id="IPR011008">
    <property type="entry name" value="Dimeric_a/b-barrel"/>
</dbReference>
<evidence type="ECO:0000313" key="6">
    <source>
        <dbReference type="Proteomes" id="UP000316609"/>
    </source>
</evidence>
<dbReference type="InterPro" id="IPR036388">
    <property type="entry name" value="WH-like_DNA-bd_sf"/>
</dbReference>
<reference evidence="5 6" key="1">
    <citation type="journal article" date="2019" name="Nat. Microbiol.">
        <title>Mediterranean grassland soil C-N compound turnover is dependent on rainfall and depth, and is mediated by genomically divergent microorganisms.</title>
        <authorList>
            <person name="Diamond S."/>
            <person name="Andeer P.F."/>
            <person name="Li Z."/>
            <person name="Crits-Christoph A."/>
            <person name="Burstein D."/>
            <person name="Anantharaman K."/>
            <person name="Lane K.R."/>
            <person name="Thomas B.C."/>
            <person name="Pan C."/>
            <person name="Northen T.R."/>
            <person name="Banfield J.F."/>
        </authorList>
    </citation>
    <scope>NUCLEOTIDE SEQUENCE [LARGE SCALE GENOMIC DNA]</scope>
    <source>
        <strain evidence="5">WS_8</strain>
    </source>
</reference>
<dbReference type="InterPro" id="IPR000485">
    <property type="entry name" value="AsnC-type_HTH_dom"/>
</dbReference>
<feature type="domain" description="HTH asnC-type" evidence="4">
    <location>
        <begin position="11"/>
        <end position="72"/>
    </location>
</feature>
<dbReference type="Pfam" id="PF13412">
    <property type="entry name" value="HTH_24"/>
    <property type="match status" value="1"/>
</dbReference>
<dbReference type="SUPFAM" id="SSF46785">
    <property type="entry name" value="Winged helix' DNA-binding domain"/>
    <property type="match status" value="1"/>
</dbReference>
<dbReference type="AlphaFoldDB" id="A0A538TFQ4"/>
<dbReference type="Pfam" id="PF01037">
    <property type="entry name" value="AsnC_trans_reg"/>
    <property type="match status" value="1"/>
</dbReference>
<organism evidence="5 6">
    <name type="scientific">Eiseniibacteriota bacterium</name>
    <dbReference type="NCBI Taxonomy" id="2212470"/>
    <lineage>
        <taxon>Bacteria</taxon>
        <taxon>Candidatus Eiseniibacteriota</taxon>
    </lineage>
</organism>
<proteinExistence type="predicted"/>
<gene>
    <name evidence="5" type="ORF">E6K78_11690</name>
</gene>
<dbReference type="InterPro" id="IPR036390">
    <property type="entry name" value="WH_DNA-bd_sf"/>
</dbReference>
<keyword evidence="1" id="KW-0805">Transcription regulation</keyword>
<name>A0A538TFQ4_UNCEI</name>
<dbReference type="SUPFAM" id="SSF54909">
    <property type="entry name" value="Dimeric alpha+beta barrel"/>
    <property type="match status" value="1"/>
</dbReference>
<dbReference type="Gene3D" id="1.10.10.10">
    <property type="entry name" value="Winged helix-like DNA-binding domain superfamily/Winged helix DNA-binding domain"/>
    <property type="match status" value="1"/>
</dbReference>
<keyword evidence="3" id="KW-0804">Transcription</keyword>
<dbReference type="InterPro" id="IPR019888">
    <property type="entry name" value="Tscrpt_reg_AsnC-like"/>
</dbReference>
<dbReference type="SMART" id="SM00344">
    <property type="entry name" value="HTH_ASNC"/>
    <property type="match status" value="1"/>
</dbReference>
<dbReference type="EMBL" id="VBOY01000133">
    <property type="protein sequence ID" value="TMQ62462.1"/>
    <property type="molecule type" value="Genomic_DNA"/>
</dbReference>
<comment type="caution">
    <text evidence="5">The sequence shown here is derived from an EMBL/GenBank/DDBJ whole genome shotgun (WGS) entry which is preliminary data.</text>
</comment>
<dbReference type="GO" id="GO:0005829">
    <property type="term" value="C:cytosol"/>
    <property type="evidence" value="ECO:0007669"/>
    <property type="project" value="TreeGrafter"/>
</dbReference>
<accession>A0A538TFQ4</accession>
<evidence type="ECO:0000313" key="5">
    <source>
        <dbReference type="EMBL" id="TMQ62462.1"/>
    </source>
</evidence>
<protein>
    <submittedName>
        <fullName evidence="5">Lrp/AsnC family transcriptional regulator</fullName>
    </submittedName>
</protein>
<dbReference type="CDD" id="cd00090">
    <property type="entry name" value="HTH_ARSR"/>
    <property type="match status" value="1"/>
</dbReference>
<evidence type="ECO:0000256" key="1">
    <source>
        <dbReference type="ARBA" id="ARBA00023015"/>
    </source>
</evidence>
<dbReference type="PANTHER" id="PTHR30154:SF34">
    <property type="entry name" value="TRANSCRIPTIONAL REGULATOR AZLB"/>
    <property type="match status" value="1"/>
</dbReference>
<dbReference type="PROSITE" id="PS50956">
    <property type="entry name" value="HTH_ASNC_2"/>
    <property type="match status" value="1"/>
</dbReference>
<dbReference type="InterPro" id="IPR019887">
    <property type="entry name" value="Tscrpt_reg_AsnC/Lrp_C"/>
</dbReference>
<dbReference type="Proteomes" id="UP000316609">
    <property type="component" value="Unassembled WGS sequence"/>
</dbReference>
<evidence type="ECO:0000256" key="2">
    <source>
        <dbReference type="ARBA" id="ARBA00023125"/>
    </source>
</evidence>
<dbReference type="PRINTS" id="PR00033">
    <property type="entry name" value="HTHASNC"/>
</dbReference>